<feature type="transmembrane region" description="Helical" evidence="1">
    <location>
        <begin position="20"/>
        <end position="40"/>
    </location>
</feature>
<reference evidence="2 3" key="1">
    <citation type="submission" date="2023-09" db="EMBL/GenBank/DDBJ databases">
        <authorList>
            <person name="Page C.A."/>
            <person name="Perez-Diaz I.M."/>
        </authorList>
    </citation>
    <scope>NUCLEOTIDE SEQUENCE [LARGE SCALE GENOMIC DNA]</scope>
    <source>
        <strain evidence="2 3">Ll15</strain>
    </source>
</reference>
<feature type="transmembrane region" description="Helical" evidence="1">
    <location>
        <begin position="80"/>
        <end position="98"/>
    </location>
</feature>
<feature type="transmembrane region" description="Helical" evidence="1">
    <location>
        <begin position="52"/>
        <end position="68"/>
    </location>
</feature>
<accession>A0ABZ0RXA3</accession>
<keyword evidence="3" id="KW-1185">Reference proteome</keyword>
<proteinExistence type="predicted"/>
<dbReference type="EMBL" id="CP137624">
    <property type="protein sequence ID" value="WPK11659.1"/>
    <property type="molecule type" value="Genomic_DNA"/>
</dbReference>
<protein>
    <recommendedName>
        <fullName evidence="4">ABC transporter permease</fullName>
    </recommendedName>
</protein>
<keyword evidence="1" id="KW-0472">Membrane</keyword>
<keyword evidence="1" id="KW-1133">Transmembrane helix</keyword>
<gene>
    <name evidence="2" type="ORF">R6U77_17470</name>
</gene>
<feature type="transmembrane region" description="Helical" evidence="1">
    <location>
        <begin position="119"/>
        <end position="138"/>
    </location>
</feature>
<dbReference type="RefSeq" id="WP_319836616.1">
    <property type="nucleotide sequence ID" value="NZ_CP137624.1"/>
</dbReference>
<sequence>MTEQWQIALKWLRRGLICSTLTFFLPYVHALAMLIIFYSVWKVPEKSKLKGVIYILLLIVMADELLSVKWYTQYIILEDIVSWLLFIFKYLAMLLIIYMLKPLSEQTDSMRAYKKIERFATVVVVASLIAFSFGMNMMENVQLMIVFVTAFFYLALTILLIRFVKMMLRTGLQFLK</sequence>
<evidence type="ECO:0000313" key="3">
    <source>
        <dbReference type="Proteomes" id="UP001322664"/>
    </source>
</evidence>
<keyword evidence="1" id="KW-0812">Transmembrane</keyword>
<feature type="transmembrane region" description="Helical" evidence="1">
    <location>
        <begin position="144"/>
        <end position="164"/>
    </location>
</feature>
<organism evidence="2 3">
    <name type="scientific">Lysinibacillus louembei</name>
    <dbReference type="NCBI Taxonomy" id="1470088"/>
    <lineage>
        <taxon>Bacteria</taxon>
        <taxon>Bacillati</taxon>
        <taxon>Bacillota</taxon>
        <taxon>Bacilli</taxon>
        <taxon>Bacillales</taxon>
        <taxon>Bacillaceae</taxon>
        <taxon>Lysinibacillus</taxon>
    </lineage>
</organism>
<evidence type="ECO:0008006" key="4">
    <source>
        <dbReference type="Google" id="ProtNLM"/>
    </source>
</evidence>
<evidence type="ECO:0000256" key="1">
    <source>
        <dbReference type="SAM" id="Phobius"/>
    </source>
</evidence>
<dbReference type="Proteomes" id="UP001322664">
    <property type="component" value="Chromosome"/>
</dbReference>
<evidence type="ECO:0000313" key="2">
    <source>
        <dbReference type="EMBL" id="WPK11659.1"/>
    </source>
</evidence>
<name>A0ABZ0RXA3_9BACI</name>